<keyword evidence="2" id="KW-1185">Reference proteome</keyword>
<name>A0ACC5WIU7_PANGG</name>
<reference evidence="1 2" key="1">
    <citation type="journal article" date="2022" name="bioRxiv">
        <title>An ancient truncated duplication of the anti-Mullerian hormone receptor type 2 gene is a potential conserved master sex determinant in the Pangasiidae catfish family.</title>
        <authorList>
            <person name="Wen M."/>
            <person name="Pan Q."/>
            <person name="Jouanno E."/>
            <person name="Montfort J."/>
            <person name="Zahm M."/>
            <person name="Cabau C."/>
            <person name="Klopp C."/>
            <person name="Iampietro C."/>
            <person name="Roques C."/>
            <person name="Bouchez O."/>
            <person name="Castinel A."/>
            <person name="Donnadieu C."/>
            <person name="Parrinello H."/>
            <person name="Poncet C."/>
            <person name="Belmonte E."/>
            <person name="Gautier V."/>
            <person name="Avarre J.-C."/>
            <person name="Dugue R."/>
            <person name="Gustiano R."/>
            <person name="Ha T.T.T."/>
            <person name="Campet M."/>
            <person name="Sriphairoj K."/>
            <person name="Ribolli J."/>
            <person name="de Almeida F.L."/>
            <person name="Desvignes T."/>
            <person name="Postlethwait J.H."/>
            <person name="Bucao C.F."/>
            <person name="Robinson-Rechavi M."/>
            <person name="Bobe J."/>
            <person name="Herpin A."/>
            <person name="Guiguen Y."/>
        </authorList>
    </citation>
    <scope>NUCLEOTIDE SEQUENCE [LARGE SCALE GENOMIC DNA]</scope>
    <source>
        <strain evidence="1">YG-Dec2019</strain>
    </source>
</reference>
<evidence type="ECO:0000313" key="1">
    <source>
        <dbReference type="EMBL" id="MCI4378588.1"/>
    </source>
</evidence>
<evidence type="ECO:0000313" key="2">
    <source>
        <dbReference type="Proteomes" id="UP000829447"/>
    </source>
</evidence>
<organism evidence="1 2">
    <name type="scientific">Pangasianodon gigas</name>
    <name type="common">Mekong giant catfish</name>
    <name type="synonym">Pangasius gigas</name>
    <dbReference type="NCBI Taxonomy" id="30993"/>
    <lineage>
        <taxon>Eukaryota</taxon>
        <taxon>Metazoa</taxon>
        <taxon>Chordata</taxon>
        <taxon>Craniata</taxon>
        <taxon>Vertebrata</taxon>
        <taxon>Euteleostomi</taxon>
        <taxon>Actinopterygii</taxon>
        <taxon>Neopterygii</taxon>
        <taxon>Teleostei</taxon>
        <taxon>Ostariophysi</taxon>
        <taxon>Siluriformes</taxon>
        <taxon>Pangasiidae</taxon>
        <taxon>Pangasianodon</taxon>
    </lineage>
</organism>
<dbReference type="Proteomes" id="UP000829447">
    <property type="component" value="Linkage Group LG5"/>
</dbReference>
<gene>
    <name evidence="1" type="ORF">PGIGA_G00217610</name>
</gene>
<proteinExistence type="predicted"/>
<sequence>MQLNQSCSAPSCFPKRQTHEEYREFMGLLGKKGKVWHSSVPKECLLSQHCKKRERDGERKKNKMKRSGKL</sequence>
<comment type="caution">
    <text evidence="1">The sequence shown here is derived from an EMBL/GenBank/DDBJ whole genome shotgun (WGS) entry which is preliminary data.</text>
</comment>
<protein>
    <submittedName>
        <fullName evidence="1">Uncharacterized protein</fullName>
    </submittedName>
</protein>
<dbReference type="EMBL" id="CM040458">
    <property type="protein sequence ID" value="MCI4378588.1"/>
    <property type="molecule type" value="Genomic_DNA"/>
</dbReference>
<accession>A0ACC5WIU7</accession>